<comment type="caution">
    <text evidence="1">The sequence shown here is derived from an EMBL/GenBank/DDBJ whole genome shotgun (WGS) entry which is preliminary data.</text>
</comment>
<dbReference type="EMBL" id="MKVH01000003">
    <property type="protein sequence ID" value="OJX60700.1"/>
    <property type="molecule type" value="Genomic_DNA"/>
</dbReference>
<organism evidence="1 2">
    <name type="scientific">Candidatus Kapaibacterium thiocyanatum</name>
    <dbReference type="NCBI Taxonomy" id="1895771"/>
    <lineage>
        <taxon>Bacteria</taxon>
        <taxon>Pseudomonadati</taxon>
        <taxon>Candidatus Kapaibacteriota</taxon>
        <taxon>Candidatus Kapaibacteriia</taxon>
        <taxon>Candidatus Kapaibacteriales</taxon>
        <taxon>Candidatus Kapaibacteriaceae</taxon>
        <taxon>Candidatus Kapaibacterium</taxon>
    </lineage>
</organism>
<sequence>MDFTVLLLFLFVTGHSRAQPQSLLVEYPADGAGNISLNTSIVIRSPLPIDSGSISFRYPDAEASGYRFDQPVISLYPLHAMDDTARRQNDIVKGVYHLDDHYTLRFTPRHPLHAGTKYRCIVRGLRQHVDAGAIFMDSLSTVFTTRFDAPRLRRCSMDTMRALRCTDSIRLAFDGDMMPYRDLLPGLISVERMTGGDTTERLPAGIRVSEDGMDVLIVPQPRWPSGCAVKVACRLSEITGSTVVDRAVVLPVRQAGRVVMNVRSVDGSELPAHVHDVVLSQERLAIEGEPLHLAMPVVMGERWRFVRWESGLLVDIDGRRDAMVDIPVTCDMLAATIPVTVVVERIPSKVVVMKGSMGGRVVVRDGKGTVLRTVGPGMRTVIDCATVAMPLIVHAVPDRKYVFSHWETPVASMTSTSPVMMIPANGTTQQPVLPRFTPQPQPYARIFRLKAEVQDMDANPLFDVRDGVKFTTVREHTEGIKVQRTVCIQAGACWEITGHTDAAAGATVWYDVPKQQSCVTGWLLDPENRIVFHCRRSAIRLRIDKVMLASDAATDIVVGRSPHPETVVDLERRAQTASGPQWQYIASSACTNGGTVFSTYGLQCGDNVRITIRASWRRGEYWQFWSDVPGYVRPGNEERSNGSVRYTMAIGRDMARFTTTPCGNTAGGDPEIRIRACFGQQFGIDGIGVRMLVTNGTNRGDARFVERWLDPLIYHDLLPDEPIGGRQLEYIPRLGTPVKVRYTTAVDIRAIHAGAMIAESYGNVLVNDPMMKGLDFTVVSSSGQHIQFHPADGRPADIVEFRICDPSTIPRKQALHLGSVLLTCGTNVRSLRGLPLATDNSFVLSTVEAPGYGLFLQRVGLKYDGDWDLWPFEMYGEPYHAVYGGVLGVDKAYETGPSFKRLPECDARQGESACTYSQSDKDSPMDMGGKTLLFQPFWMDLRDHAFMHIQTYDEDCKSNDKCLVNRVRDLLDVVKKRAESYKGNPAKGISWENNIGDLITIGAEFIRTLLPQDDQDDHLGSATFLENIGTVWGVRSDRGAAFTLHGGDASYEVLARLYPRRAVIR</sequence>
<dbReference type="AlphaFoldDB" id="A0A1M3L578"/>
<dbReference type="Proteomes" id="UP000184233">
    <property type="component" value="Unassembled WGS sequence"/>
</dbReference>
<evidence type="ECO:0000313" key="2">
    <source>
        <dbReference type="Proteomes" id="UP000184233"/>
    </source>
</evidence>
<dbReference type="STRING" id="1895771.BGO89_03765"/>
<protein>
    <submittedName>
        <fullName evidence="1">Uncharacterized protein</fullName>
    </submittedName>
</protein>
<evidence type="ECO:0000313" key="1">
    <source>
        <dbReference type="EMBL" id="OJX60700.1"/>
    </source>
</evidence>
<proteinExistence type="predicted"/>
<gene>
    <name evidence="1" type="ORF">BGO89_03765</name>
</gene>
<name>A0A1M3L578_9BACT</name>
<reference evidence="1 2" key="1">
    <citation type="submission" date="2016-09" db="EMBL/GenBank/DDBJ databases">
        <title>Genome-resolved meta-omics ties microbial dynamics to process performance in biotechnology for thiocyanate degradation.</title>
        <authorList>
            <person name="Kantor R.S."/>
            <person name="Huddy R.J."/>
            <person name="Iyer R."/>
            <person name="Thomas B.C."/>
            <person name="Brown C.T."/>
            <person name="Anantharaman K."/>
            <person name="Tringe S."/>
            <person name="Hettich R.L."/>
            <person name="Harrison S.T."/>
            <person name="Banfield J.F."/>
        </authorList>
    </citation>
    <scope>NUCLEOTIDE SEQUENCE [LARGE SCALE GENOMIC DNA]</scope>
    <source>
        <strain evidence="1">59-99</strain>
    </source>
</reference>
<accession>A0A1M3L578</accession>